<feature type="region of interest" description="Disordered" evidence="12">
    <location>
        <begin position="1464"/>
        <end position="1485"/>
    </location>
</feature>
<dbReference type="InterPro" id="IPR020806">
    <property type="entry name" value="PKS_PP-bd"/>
</dbReference>
<dbReference type="Gene3D" id="3.90.180.10">
    <property type="entry name" value="Medium-chain alcohol dehydrogenases, catalytic domain"/>
    <property type="match status" value="1"/>
</dbReference>
<dbReference type="InterPro" id="IPR042104">
    <property type="entry name" value="PKS_dehydratase_sf"/>
</dbReference>
<dbReference type="InterPro" id="IPR049551">
    <property type="entry name" value="PKS_DH_C"/>
</dbReference>
<feature type="compositionally biased region" description="Low complexity" evidence="12">
    <location>
        <begin position="4739"/>
        <end position="4752"/>
    </location>
</feature>
<evidence type="ECO:0000313" key="16">
    <source>
        <dbReference type="EMBL" id="EHR62329.1"/>
    </source>
</evidence>
<dbReference type="SUPFAM" id="SSF53901">
    <property type="entry name" value="Thiolase-like"/>
    <property type="match status" value="3"/>
</dbReference>
<dbReference type="GO" id="GO:0008168">
    <property type="term" value="F:methyltransferase activity"/>
    <property type="evidence" value="ECO:0007669"/>
    <property type="project" value="UniProtKB-KW"/>
</dbReference>
<feature type="compositionally biased region" description="Pro residues" evidence="12">
    <location>
        <begin position="876"/>
        <end position="886"/>
    </location>
</feature>
<dbReference type="Gene3D" id="3.40.47.10">
    <property type="match status" value="3"/>
</dbReference>
<dbReference type="Gene3D" id="3.40.50.150">
    <property type="entry name" value="Vaccinia Virus protein VP39"/>
    <property type="match status" value="1"/>
</dbReference>
<dbReference type="Pfam" id="PF21394">
    <property type="entry name" value="Beta-ketacyl_N"/>
    <property type="match status" value="1"/>
</dbReference>
<keyword evidence="17" id="KW-1185">Reference proteome</keyword>
<gene>
    <name evidence="16" type="ORF">SaccyDRAFT_3500</name>
</gene>
<dbReference type="PANTHER" id="PTHR43775">
    <property type="entry name" value="FATTY ACID SYNTHASE"/>
    <property type="match status" value="1"/>
</dbReference>
<dbReference type="SMART" id="SM00822">
    <property type="entry name" value="PKS_KR"/>
    <property type="match status" value="3"/>
</dbReference>
<dbReference type="SUPFAM" id="SSF50129">
    <property type="entry name" value="GroES-like"/>
    <property type="match status" value="1"/>
</dbReference>
<dbReference type="InterPro" id="IPR013968">
    <property type="entry name" value="PKS_KR"/>
</dbReference>
<organism evidence="16 17">
    <name type="scientific">Saccharomonospora cyanea NA-134</name>
    <dbReference type="NCBI Taxonomy" id="882082"/>
    <lineage>
        <taxon>Bacteria</taxon>
        <taxon>Bacillati</taxon>
        <taxon>Actinomycetota</taxon>
        <taxon>Actinomycetes</taxon>
        <taxon>Pseudonocardiales</taxon>
        <taxon>Pseudonocardiaceae</taxon>
        <taxon>Saccharomonospora</taxon>
    </lineage>
</organism>
<dbReference type="Pfam" id="PF22336">
    <property type="entry name" value="RhiE-like_linker"/>
    <property type="match status" value="1"/>
</dbReference>
<dbReference type="PROSITE" id="PS00606">
    <property type="entry name" value="KS3_1"/>
    <property type="match status" value="2"/>
</dbReference>
<sequence length="5272" mass="558365">MPGARDHREFYANLRDRVDSVREVPADRWDPAEFYDPDRAVPNKSISKWCGIVDEPYAFDHDFFGISPREAKLLDPLQRLLMEVTHSCIEDAGTTAAALGELRTAVYVGNMERDHMAELTSPGHDVESHSVLGVYDCLLANRLSQAFGFSGASTSVDAACASALVAVHLGVQALVTGEADAVLAGGVNLNLHPWKYVGFSKARMLSPTGRCQTFDRDADGFVPGDGVGMVLLRRLDDALADGDHVYGVIRGTAVNHGRRRSTITAPTVASQREVVSAALAQAGVSPRDVTFVETHGTGTALGDPIEVEALRQVFGPASTDSGWCALGAVKTNIGHLEGAAGIAGLIKVLMMMAERRIVPNLHLRNLNPLIDLDGGPFRLASDNADWDPAAPGRPLLAGVSSFGFGGVNAHLVVEEFRAPERAPAPARPRPFLLSAASEEALRRLSVRWREGGWLDTPLADAATTLAVGRAHLPHRLGGVVTGAADVAALLEAAQAEEPVTRRWALRTGLLDVPGRDVLDTLATWEVFRELADDPAAASLREGGRGPAERCVYTALVASALLRLGLRPELVVGHGAGLWPALAVAGVLDLATAAALARGQHPAGAPGTPELPVAVPGSDRVVTPFAVDRHYLDGLRAASAPGGDELRPLLDLVGRLGGQRTFQANLRDWQLALADRDDELVLDPGAVRAPLVTALAAQNALDRLNRKWDLPLNRFVRDERTVELLDLVLDGVLEPREVLALVLDDPGASERVAASVAGRPDRPDLTDPARYPALRRSGALPADLASFEAWAAAARSTADTPVASGLSVVAVGGPAATTQVAEVTVPDGAEESLTESLVELWKRGVDVRWDRHPVGSEGTKVSLPTTEFVRTEHRVPPVAPVAPPSSPEPEDPPGAGIVELRARWERTRRAPAPETGGPVLVVVPSGATEVARAARRLPGSPRVVELGGRTRTDGGDSWVVEPDDTEAWHRVLDAVSRDDGGTRSVVLAVDGDVSVLAVVAVQLAKAAYGRHVRILAVGGQVGGTAAAELAALTGLARTLARETDTVRLRAVAVPGSLTEASTWDVVADELGRIDGTELVCHRDGVRTARRWVAAEPVPAEPGRQAVRPGGTYLVTGGTGGLGRLVTAHLLAVPGVRVALVGRSPDGGGHPSERVAYFRADVADAAQVVDVLARVRERFGPLTGVLHAAGVLRDGHLVHKSADDVRAVLAPKVLGAVNLDRATRDEPLEVFALFSSMVGAVGNPGQADYAMANAFLDQFAEIRETLRAAGERSGRSVSIGWPVWRDGGMTVTDRGVLGEHTGVLPMPTATGLAALDRLLSTGGGARPFVYGVPDRVAALLDPEPAAPESPVEVETPDTAPVSAPGDGAPSGERVSEWARDYVATLIGELRGVPAEEIDLDLGLDRIGLDSIVISEFNAKVEAQLGAVGETLLFESRTLAAAAERIAERRPAELAARYGTPAPTGVELRTEAVPTPPPTARHEDEPDDGDVAVIGLAGRYPMAPDLDTFWRNLAAGRDCVTTVPPTRWDPDTADAYCRSGAFLDGVDEFDPLFFGISPREAEVMDPQERLFLQTAWHTFEDAGYPPRRLGDPAVPGARSVGVFVGVTTQTYLLWGPEQQRAGHAVVPPSPQWSIANRVSYWLDLRGPSMPVDTACAASLTAVHLAARSMAAGECAMALVGGVNLYLHPAKYDWLCSLQMLSRTGRCHTFGADADGFVPGEGVGAALLKPLRAALADGDRVLGVIKGTAVNHGGRTTGFTVPSPVAQGHLVETALADAGVDPGTVGYVEAHGTGTALGDPIEITGLGRAYAGVAEGSCAIGSVKTNIGHLESASGMAGLTKVLLQFRHGKLVPSLHSDEPNPRIDFAATPFTVQRTLADWPRRHRDGVELPRRAGISSFGAGGANAHVVVEEAPRVPRERGPEGGEHLVVVSANDTERLRVHCANLAAAIRERAGELRLSEVAYQLQVRREPLAQRLALLADDPVVLADRLAAFAEERPITGPHWTTTHDRDARDAARAALPHAVAVRDWAAIAAAWVAGLDVPWESLHDVVPPHVSLPTYPFARERYWLPELPGAASGEGRHPFGLRRSPGGARVEFTGREPVLAQHRVDGVPIFPAAGCLELMREAAGHRIEPGGMVRLRNTVWSAPILVSEPRTLWVSHTGTDVEVRGTGADGELLTHVTGRIETGPAPELDRLDVDALRNRCTDTVEGSELYREVRGRGLDLGTLYQAVERLHWNADEAVSELRLPVADDADRYVLHPGVLDAAFQASLWLLGRRSDRLHLPFSMGGVEILGPTPSRGFAHVVLRTVTDTGSKLEVRLADESGRVVLRVVDFWVRPWQAPRDPATGTETVRTPPDGGSFFRPEWVDAERTEHRAPGSVLVLASAEEEGAALAEGFAEHADRTVVAVPGAAFAEHTPDHYVIRPEIGADAGRLLAHAGPVDTVVFAWPRQPGPDVAARLDDGLLPLFHLVHALLTDSDKRPVRLVCAIPAGVPEYQALGGFLRTVSLESTRISFVLVEGATPAQLTAETLGAAAGSEVRHTGGRRTVRRWRRFRPAPGDTPALRRGGVYLVTGGAGGLGALVAEWLARTAGARVVLAGRSPEDTRVRAILDRVRAAGGEARYVVADVSTRDGAVAAVGVADDEFGALHGIVHCAGVLRDDYLVRQSPEKLREVVAGKVLGATHLDGATAGRTLDFLCLFSSLASALGSAGQAGYAYANAVLDAYAAVRPGRTVSVDWPLWADGGMGVDAEVAEWLRVNLGLRPLGTETGLAALGAVLGGPDRQVVFVPGDGDAVARQLGVDPHADSGVVSGAVTAGSEVSEAAATSETSGGVAPGVRDLLVAEIAGIVKLDPARVEPHRALGDYGFDSLAFGRLANRLVERLGVDITPALFFEYTTVEAVVEHLTTTYPTELAAHHAQAAPEPERVARPVPAVTTVPVSAPVPVPDAPAPARPTGPEPIAVIGMHGMLPGSSDLAEYWRNLDAGRDLVTEIPQDRWDWREWYHTTAGPGRTNSKWGGFLPEVDRFDARFFGISPREAELMDPQQRLFLQTAYKAVEEAGYRPSDLARGTTGLFVGVGSHDYYDLLRDAGVPVEAFTTTGMFHAILANRVSYLLNLSGPSFPVDTACSSSLVALRSAVESLRAGSCDTAIVGGVNLLLSPTVYISFSRAGMLSPTGRCRTFDASADGYVRAEGVGALLLKPLSAAERDGDHVHAVIRGSAVNHGGKVNTLTTPNPTAQADVIVRAFEEGGVDPETVGYLELHGTGTALGDPIEINGVKRAFGELRDRAGLPRLTEPTTLIGSVKTNIGHAESAAGLAGIFKVILAMKHGRIPGTLHLDQLNPQIRLADSPLSIVDQATRWPRRRADDGTELPRRAGVSSFGFGGVNGHVVLEEYRADPPSPGTGEQVFVLSARDTDRLREYAAALADAVRPRPEAGERASGTASASGLTEAVADLLGVTPADVAVDEPLTDLGVSGPYARLLSDRLADAGWPVLDPAVLAAGTIAKLAATNGPESAADASPSPAGELADIAYTLQVGREPMSHRLAVVTDSAVTLADELRAFADGGTPGPRTSVGVSGDDRGAETVAGGPRELARRWVSGGTVDWTALHTGRRPRRVSLPTYPFARDRYWVPRPPSGERQPGPAPAVADVVRTGMPDGDGEVVFRTRLSAGDPLVDQHRVHGERVLAGVVQLDLAAAALARHRTGTHRLTRLSWTSPLVVPSSGREILVRLVDTDGGVTHRVETCDDGEVVTHSTGRWERIDGEPAGMSPIDVEAVRRRCPTEVDEAAIYATFERIDIRYGPLFRGLRTAWVGDGELLARVTTDAESAPDATLHPTVLDAALQAITVLEGCEPGRTRLPFSVEAVELRGSVPLRGYVHVRALPGGGHDVVVLDEGGAPRVVLREVTVRSEPDPLAGFFHRPEWAEQPAPVTAPPRGGFLIVHPAQAYGIDRALAARADGPVWRIELGTRNRATGERTWEVDVADPDFTGCLTRMADVRHVWFLGGLSTAGGESVRPGAPLLFRLVRALADTDLVQRIETLRSVTGGAQDAGGRRITNPAGAALIGFTKSLAREYGHLGVSCVDLGDEPIDPEWAADALLAEPARQDNREVALAGGRRLVRRLRPVALPPPTRPPFRDGGCYLVVGGTGGIGLALAEHLASTVSARLVLVGRSPLGARIEAALENLVRLGGRATYEQADITDADALRAVIAKARTQGPLHGVVHAAMVLHDGIVERLTEERFDAVLAPKADGTRVLGEVLASEPLDFLLVASSVQSFTGAAGQANYAAASTAQDAFAHHLAAQARYPVYVVNWGPWASVGRVAHDSYRDSLTSRGYRPIPTSLGMAAIERVLASDERQLVALHADTPVLDSIGVTGEPAVTGTTAVVAHRADAAEQEALDAFVRAALWHAVDRLGLVGTSGRTRPRTEFTERFGALPKYRRLVEALVRILLDAGFLVEEADGVTVAGTAPRPEAPDPEPLRRRFPGLAARLDLVDRCLAALPDVLTGARPGTEVLFPRGSMELVTAIYRGEALVDYCNAVVAEQVVAAAPRTGRPVRVLELGAGTGSTSEVVLAALRGAGVTVEYDFTDVARGLVRQAEARLDRSGADVRFRELDVERPVEAQGFAAGHYDVVLAGNVLHAVRDLDAALGEVRRLLAPEGRLVFTEVTAVQPFHTVTFGLLDGWWHFTDEHRRLPGSPLLDEHLWRHRLEATGFTGVTVLGRAAGPGSLPQRVFTAGVAGDPRPSTPSAPSALSSERPGTSPAEAARPEPEVPAAPARRGSLDEAVRSLVAERVAECLGLAVEQIDPDVSLPSLGVDSIVAVELANRLSDAIGVVLKTVVVFDHPTVGALSAHLVERHGAELAARLAPAPAPAPATVPEPPAPAARGDFRAVRFERPGGPGDLRIVPIEPVAPAAGEVEVLVKAFPINFSDFLLARGLYPLMPDFPFTPGVEVSGVVRRVGPGVRSVRPGDEVIALTRPEMGGQASVVVTDENFVVAKPVGVSHEEACGFAVPFLAMYLAFERAAVRPGERVLIPAATGTNGLVAVQLAKLAGAEVIATASAPHKIAYLEGLGVPDAIDHQRANVVEEVLRRTGGTGVDVVINSLGGEATQQGLDVLAPGGRYVETAVFGLQSSTGLDLSRLVDNQSFHSLNTKKYFLRHPERRAEYLRLAVEHLASGRVRPTVAHVLPFDRVTEAYALKEDRGLIGRVVVRVPDPEGTGGEHTDPEVTVAQRLLDTVAREFGVPRERLSPDDPALRGLVRHISTARGTGEVGAT</sequence>
<evidence type="ECO:0000256" key="5">
    <source>
        <dbReference type="ARBA" id="ARBA00022553"/>
    </source>
</evidence>
<dbReference type="GO" id="GO:0016491">
    <property type="term" value="F:oxidoreductase activity"/>
    <property type="evidence" value="ECO:0007669"/>
    <property type="project" value="InterPro"/>
</dbReference>
<dbReference type="InterPro" id="IPR016039">
    <property type="entry name" value="Thiolase-like"/>
</dbReference>
<dbReference type="GO" id="GO:0032259">
    <property type="term" value="P:methylation"/>
    <property type="evidence" value="ECO:0007669"/>
    <property type="project" value="UniProtKB-KW"/>
</dbReference>
<dbReference type="GO" id="GO:0004312">
    <property type="term" value="F:fatty acid synthase activity"/>
    <property type="evidence" value="ECO:0007669"/>
    <property type="project" value="TreeGrafter"/>
</dbReference>
<evidence type="ECO:0000259" key="14">
    <source>
        <dbReference type="PROSITE" id="PS52004"/>
    </source>
</evidence>
<dbReference type="EMBL" id="CM001440">
    <property type="protein sequence ID" value="EHR62329.1"/>
    <property type="molecule type" value="Genomic_DNA"/>
</dbReference>
<dbReference type="CDD" id="cd08953">
    <property type="entry name" value="KR_2_SDR_x"/>
    <property type="match status" value="3"/>
</dbReference>
<feature type="active site" description="Proton acceptor; for dehydratase activity" evidence="11">
    <location>
        <position position="2104"/>
    </location>
</feature>
<evidence type="ECO:0000256" key="3">
    <source>
        <dbReference type="ARBA" id="ARBA00022450"/>
    </source>
</evidence>
<dbReference type="InterPro" id="IPR049900">
    <property type="entry name" value="PKS_mFAS_DH"/>
</dbReference>
<keyword evidence="4" id="KW-0963">Cytoplasm</keyword>
<dbReference type="InterPro" id="IPR013154">
    <property type="entry name" value="ADH-like_N"/>
</dbReference>
<feature type="region of interest" description="Disordered" evidence="12">
    <location>
        <begin position="3560"/>
        <end position="3587"/>
    </location>
</feature>
<dbReference type="InterPro" id="IPR049490">
    <property type="entry name" value="C883_1060-like_KR_N"/>
</dbReference>
<evidence type="ECO:0000256" key="10">
    <source>
        <dbReference type="ARBA" id="ARBA00023315"/>
    </source>
</evidence>
<evidence type="ECO:0000256" key="2">
    <source>
        <dbReference type="ARBA" id="ARBA00004792"/>
    </source>
</evidence>
<evidence type="ECO:0000256" key="6">
    <source>
        <dbReference type="ARBA" id="ARBA00022679"/>
    </source>
</evidence>
<dbReference type="InterPro" id="IPR057326">
    <property type="entry name" value="KR_dom"/>
</dbReference>
<dbReference type="InterPro" id="IPR013149">
    <property type="entry name" value="ADH-like_C"/>
</dbReference>
<dbReference type="GO" id="GO:0004315">
    <property type="term" value="F:3-oxoacyl-[acyl-carrier-protein] synthase activity"/>
    <property type="evidence" value="ECO:0007669"/>
    <property type="project" value="InterPro"/>
</dbReference>
<feature type="domain" description="Ketosynthase family 3 (KS3)" evidence="14">
    <location>
        <begin position="1"/>
        <end position="415"/>
    </location>
</feature>
<keyword evidence="10" id="KW-0012">Acyltransferase</keyword>
<feature type="region of interest" description="C-terminal hotdog fold" evidence="11">
    <location>
        <begin position="3779"/>
        <end position="3914"/>
    </location>
</feature>
<dbReference type="Pfam" id="PF00550">
    <property type="entry name" value="PP-binding"/>
    <property type="match status" value="3"/>
</dbReference>
<dbReference type="InterPro" id="IPR036736">
    <property type="entry name" value="ACP-like_sf"/>
</dbReference>
<dbReference type="InterPro" id="IPR006162">
    <property type="entry name" value="Ppantetheine_attach_site"/>
</dbReference>
<dbReference type="InterPro" id="IPR009081">
    <property type="entry name" value="PP-bd_ACP"/>
</dbReference>
<feature type="region of interest" description="Disordered" evidence="12">
    <location>
        <begin position="1343"/>
        <end position="1371"/>
    </location>
</feature>
<keyword evidence="9" id="KW-0511">Multifunctional enzyme</keyword>
<dbReference type="PANTHER" id="PTHR43775:SF37">
    <property type="entry name" value="SI:DKEY-61P9.11"/>
    <property type="match status" value="1"/>
</dbReference>
<dbReference type="CDD" id="cd00833">
    <property type="entry name" value="PKS"/>
    <property type="match status" value="3"/>
</dbReference>
<dbReference type="GO" id="GO:0006633">
    <property type="term" value="P:fatty acid biosynthetic process"/>
    <property type="evidence" value="ECO:0007669"/>
    <property type="project" value="InterPro"/>
</dbReference>
<feature type="domain" description="Ketosynthase family 3 (KS3)" evidence="14">
    <location>
        <begin position="1485"/>
        <end position="1908"/>
    </location>
</feature>
<feature type="domain" description="Carrier" evidence="13">
    <location>
        <begin position="4781"/>
        <end position="4855"/>
    </location>
</feature>
<keyword evidence="8" id="KW-0521">NADP</keyword>
<keyword evidence="16" id="KW-0489">Methyltransferase</keyword>
<dbReference type="Gene3D" id="3.40.50.720">
    <property type="entry name" value="NAD(P)-binding Rossmann-like Domain"/>
    <property type="match status" value="4"/>
</dbReference>
<dbReference type="Gene3D" id="3.40.366.10">
    <property type="entry name" value="Malonyl-Coenzyme A Acyl Carrier Protein, domain 2"/>
    <property type="match status" value="1"/>
</dbReference>
<dbReference type="Pfam" id="PF08242">
    <property type="entry name" value="Methyltransf_12"/>
    <property type="match status" value="1"/>
</dbReference>
<dbReference type="Gene3D" id="3.10.129.110">
    <property type="entry name" value="Polyketide synthase dehydratase"/>
    <property type="match status" value="2"/>
</dbReference>
<feature type="region of interest" description="Disordered" evidence="12">
    <location>
        <begin position="4728"/>
        <end position="4777"/>
    </location>
</feature>
<feature type="active site" description="Proton donor; for dehydratase activity" evidence="11">
    <location>
        <position position="3837"/>
    </location>
</feature>
<keyword evidence="3" id="KW-0596">Phosphopantetheine</keyword>
<proteinExistence type="predicted"/>
<evidence type="ECO:0000256" key="7">
    <source>
        <dbReference type="ARBA" id="ARBA00022737"/>
    </source>
</evidence>
<feature type="region of interest" description="N-terminal hotdog fold" evidence="11">
    <location>
        <begin position="3646"/>
        <end position="3763"/>
    </location>
</feature>
<comment type="pathway">
    <text evidence="2">Antibiotic biosynthesis.</text>
</comment>
<comment type="subcellular location">
    <subcellularLocation>
        <location evidence="1">Cytoplasm</location>
    </subcellularLocation>
</comment>
<evidence type="ECO:0000256" key="9">
    <source>
        <dbReference type="ARBA" id="ARBA00023268"/>
    </source>
</evidence>
<dbReference type="InterPro" id="IPR013217">
    <property type="entry name" value="Methyltransf_12"/>
</dbReference>
<dbReference type="PROSITE" id="PS00012">
    <property type="entry name" value="PHOSPHOPANTETHEINE"/>
    <property type="match status" value="1"/>
</dbReference>
<dbReference type="InterPro" id="IPR014030">
    <property type="entry name" value="Ketoacyl_synth_N"/>
</dbReference>
<feature type="domain" description="Carrier" evidence="13">
    <location>
        <begin position="2830"/>
        <end position="2907"/>
    </location>
</feature>
<dbReference type="SMART" id="SM00829">
    <property type="entry name" value="PKS_ER"/>
    <property type="match status" value="1"/>
</dbReference>
<evidence type="ECO:0000313" key="17">
    <source>
        <dbReference type="Proteomes" id="UP000002791"/>
    </source>
</evidence>
<dbReference type="InterPro" id="IPR011032">
    <property type="entry name" value="GroES-like_sf"/>
</dbReference>
<keyword evidence="5" id="KW-0597">Phosphoprotein</keyword>
<evidence type="ECO:0000256" key="4">
    <source>
        <dbReference type="ARBA" id="ARBA00022490"/>
    </source>
</evidence>
<dbReference type="Pfam" id="PF21089">
    <property type="entry name" value="PKS_DH_N"/>
    <property type="match status" value="2"/>
</dbReference>
<reference evidence="16 17" key="1">
    <citation type="submission" date="2011-11" db="EMBL/GenBank/DDBJ databases">
        <title>The Noncontiguous Finished sequence of Saccharomonospora cyanea NA-134.</title>
        <authorList>
            <consortium name="US DOE Joint Genome Institute"/>
            <person name="Lucas S."/>
            <person name="Han J."/>
            <person name="Lapidus A."/>
            <person name="Cheng J.-F."/>
            <person name="Goodwin L."/>
            <person name="Pitluck S."/>
            <person name="Peters L."/>
            <person name="Ovchinnikova G."/>
            <person name="Lu M."/>
            <person name="Detter J.C."/>
            <person name="Han C."/>
            <person name="Tapia R."/>
            <person name="Land M."/>
            <person name="Hauser L."/>
            <person name="Kyrpides N."/>
            <person name="Ivanova N."/>
            <person name="Pagani I."/>
            <person name="Brambilla E.-M."/>
            <person name="Klenk H.-P."/>
            <person name="Woyke T."/>
        </authorList>
    </citation>
    <scope>NUCLEOTIDE SEQUENCE [LARGE SCALE GENOMIC DNA]</scope>
    <source>
        <strain evidence="16 17">NA-134</strain>
    </source>
</reference>
<dbReference type="Proteomes" id="UP000002791">
    <property type="component" value="Chromosome"/>
</dbReference>
<feature type="domain" description="PKS/mFAS DH" evidence="15">
    <location>
        <begin position="2067"/>
        <end position="2343"/>
    </location>
</feature>
<dbReference type="Gene3D" id="1.10.1200.10">
    <property type="entry name" value="ACP-like"/>
    <property type="match status" value="3"/>
</dbReference>
<dbReference type="InterPro" id="IPR020843">
    <property type="entry name" value="ER"/>
</dbReference>
<name>H5XCT5_9PSEU</name>
<dbReference type="SMART" id="SM00826">
    <property type="entry name" value="PKS_DH"/>
    <property type="match status" value="2"/>
</dbReference>
<dbReference type="SMART" id="SM00825">
    <property type="entry name" value="PKS_KS"/>
    <property type="match status" value="3"/>
</dbReference>
<dbReference type="SUPFAM" id="SSF52151">
    <property type="entry name" value="FabD/lysophospholipase-like"/>
    <property type="match status" value="1"/>
</dbReference>
<dbReference type="Pfam" id="PF00109">
    <property type="entry name" value="ketoacyl-synt"/>
    <property type="match status" value="3"/>
</dbReference>
<dbReference type="GO" id="GO:0005737">
    <property type="term" value="C:cytoplasm"/>
    <property type="evidence" value="ECO:0007669"/>
    <property type="project" value="UniProtKB-SubCell"/>
</dbReference>
<feature type="region of interest" description="C-terminal hotdog fold" evidence="11">
    <location>
        <begin position="2203"/>
        <end position="2343"/>
    </location>
</feature>
<feature type="region of interest" description="N-terminal hotdog fold" evidence="11">
    <location>
        <begin position="2067"/>
        <end position="2189"/>
    </location>
</feature>
<protein>
    <submittedName>
        <fullName evidence="16">Methyltransferase family protein</fullName>
    </submittedName>
</protein>
<dbReference type="HOGENOM" id="CLU_000022_58_0_11"/>
<dbReference type="SMART" id="SM01294">
    <property type="entry name" value="PKS_PP_betabranch"/>
    <property type="match status" value="1"/>
</dbReference>
<dbReference type="SMART" id="SM00823">
    <property type="entry name" value="PKS_PP"/>
    <property type="match status" value="3"/>
</dbReference>
<dbReference type="InterPro" id="IPR020807">
    <property type="entry name" value="PKS_DH"/>
</dbReference>
<evidence type="ECO:0000259" key="15">
    <source>
        <dbReference type="PROSITE" id="PS52019"/>
    </source>
</evidence>
<accession>H5XCT5</accession>
<evidence type="ECO:0000256" key="1">
    <source>
        <dbReference type="ARBA" id="ARBA00004496"/>
    </source>
</evidence>
<keyword evidence="7" id="KW-0677">Repeat</keyword>
<dbReference type="GO" id="GO:0031177">
    <property type="term" value="F:phosphopantetheine binding"/>
    <property type="evidence" value="ECO:0007669"/>
    <property type="project" value="InterPro"/>
</dbReference>
<dbReference type="InterPro" id="IPR049552">
    <property type="entry name" value="PKS_DH_N"/>
</dbReference>
<feature type="domain" description="Ketosynthase family 3 (KS3)" evidence="14">
    <location>
        <begin position="2955"/>
        <end position="3391"/>
    </location>
</feature>
<dbReference type="SUPFAM" id="SSF47336">
    <property type="entry name" value="ACP-like"/>
    <property type="match status" value="3"/>
</dbReference>
<dbReference type="Pfam" id="PF00107">
    <property type="entry name" value="ADH_zinc_N"/>
    <property type="match status" value="1"/>
</dbReference>
<dbReference type="eggNOG" id="COG3321">
    <property type="taxonomic scope" value="Bacteria"/>
</dbReference>
<dbReference type="Pfam" id="PF16197">
    <property type="entry name" value="KAsynt_C_assoc"/>
    <property type="match status" value="3"/>
</dbReference>
<feature type="active site" description="Proton acceptor; for dehydratase activity" evidence="11">
    <location>
        <position position="3676"/>
    </location>
</feature>
<dbReference type="InterPro" id="IPR001227">
    <property type="entry name" value="Ac_transferase_dom_sf"/>
</dbReference>
<evidence type="ECO:0000256" key="11">
    <source>
        <dbReference type="PROSITE-ProRule" id="PRU01363"/>
    </source>
</evidence>
<dbReference type="STRING" id="882082.SaccyDRAFT_3500"/>
<evidence type="ECO:0000259" key="13">
    <source>
        <dbReference type="PROSITE" id="PS50075"/>
    </source>
</evidence>
<dbReference type="InterPro" id="IPR014031">
    <property type="entry name" value="Ketoacyl_synth_C"/>
</dbReference>
<dbReference type="PROSITE" id="PS52019">
    <property type="entry name" value="PKS_MFAS_DH"/>
    <property type="match status" value="2"/>
</dbReference>
<dbReference type="Pfam" id="PF14765">
    <property type="entry name" value="PS-DH"/>
    <property type="match status" value="2"/>
</dbReference>
<dbReference type="CDD" id="cd02440">
    <property type="entry name" value="AdoMet_MTases"/>
    <property type="match status" value="1"/>
</dbReference>
<dbReference type="Pfam" id="PF08659">
    <property type="entry name" value="KR"/>
    <property type="match status" value="3"/>
</dbReference>
<dbReference type="SUPFAM" id="SSF53335">
    <property type="entry name" value="S-adenosyl-L-methionine-dependent methyltransferases"/>
    <property type="match status" value="1"/>
</dbReference>
<dbReference type="PROSITE" id="PS52004">
    <property type="entry name" value="KS3_2"/>
    <property type="match status" value="3"/>
</dbReference>
<dbReference type="InterPro" id="IPR036291">
    <property type="entry name" value="NAD(P)-bd_dom_sf"/>
</dbReference>
<dbReference type="Pfam" id="PF08240">
    <property type="entry name" value="ADH_N"/>
    <property type="match status" value="1"/>
</dbReference>
<dbReference type="InterPro" id="IPR054514">
    <property type="entry name" value="RhiE-like_linker"/>
</dbReference>
<feature type="region of interest" description="Disordered" evidence="12">
    <location>
        <begin position="875"/>
        <end position="894"/>
    </location>
</feature>
<feature type="domain" description="PKS/mFAS DH" evidence="15">
    <location>
        <begin position="3646"/>
        <end position="3914"/>
    </location>
</feature>
<dbReference type="Pfam" id="PF02801">
    <property type="entry name" value="Ketoacyl-synt_C"/>
    <property type="match status" value="3"/>
</dbReference>
<dbReference type="Gene3D" id="1.10.1240.100">
    <property type="match status" value="2"/>
</dbReference>
<dbReference type="FunFam" id="3.40.47.10:FF:000019">
    <property type="entry name" value="Polyketide synthase type I"/>
    <property type="match status" value="2"/>
</dbReference>
<dbReference type="SUPFAM" id="SSF51735">
    <property type="entry name" value="NAD(P)-binding Rossmann-fold domains"/>
    <property type="match status" value="7"/>
</dbReference>
<feature type="active site" description="Proton donor; for dehydratase activity" evidence="11">
    <location>
        <position position="2262"/>
    </location>
</feature>
<dbReference type="PROSITE" id="PS50075">
    <property type="entry name" value="CARRIER"/>
    <property type="match status" value="2"/>
</dbReference>
<dbReference type="Gene3D" id="3.30.70.3290">
    <property type="match status" value="1"/>
</dbReference>
<dbReference type="InterPro" id="IPR050091">
    <property type="entry name" value="PKS_NRPS_Biosynth_Enz"/>
</dbReference>
<dbReference type="InterPro" id="IPR016035">
    <property type="entry name" value="Acyl_Trfase/lysoPLipase"/>
</dbReference>
<dbReference type="InterPro" id="IPR018201">
    <property type="entry name" value="Ketoacyl_synth_AS"/>
</dbReference>
<dbReference type="InterPro" id="IPR029063">
    <property type="entry name" value="SAM-dependent_MTases_sf"/>
</dbReference>
<evidence type="ECO:0000256" key="12">
    <source>
        <dbReference type="SAM" id="MobiDB-lite"/>
    </source>
</evidence>
<dbReference type="InterPro" id="IPR032821">
    <property type="entry name" value="PKS_assoc"/>
</dbReference>
<evidence type="ECO:0000256" key="8">
    <source>
        <dbReference type="ARBA" id="ARBA00022857"/>
    </source>
</evidence>
<dbReference type="InterPro" id="IPR020841">
    <property type="entry name" value="PKS_Beta-ketoAc_synthase_dom"/>
</dbReference>
<keyword evidence="6 16" id="KW-0808">Transferase</keyword>